<keyword evidence="2" id="KW-1185">Reference proteome</keyword>
<dbReference type="EMBL" id="JBFXLR010000082">
    <property type="protein sequence ID" value="KAL2838696.1"/>
    <property type="molecule type" value="Genomic_DNA"/>
</dbReference>
<dbReference type="InterPro" id="IPR036389">
    <property type="entry name" value="RNase_III_sf"/>
</dbReference>
<evidence type="ECO:0000313" key="1">
    <source>
        <dbReference type="EMBL" id="KAL2838696.1"/>
    </source>
</evidence>
<dbReference type="SUPFAM" id="SSF69065">
    <property type="entry name" value="RNase III domain-like"/>
    <property type="match status" value="1"/>
</dbReference>
<protein>
    <submittedName>
        <fullName evidence="1">Uncharacterized protein</fullName>
    </submittedName>
</protein>
<dbReference type="Proteomes" id="UP001610444">
    <property type="component" value="Unassembled WGS sequence"/>
</dbReference>
<dbReference type="RefSeq" id="XP_070893165.1">
    <property type="nucleotide sequence ID" value="XM_071041973.1"/>
</dbReference>
<organism evidence="1 2">
    <name type="scientific">Aspergillus pseudodeflectus</name>
    <dbReference type="NCBI Taxonomy" id="176178"/>
    <lineage>
        <taxon>Eukaryota</taxon>
        <taxon>Fungi</taxon>
        <taxon>Dikarya</taxon>
        <taxon>Ascomycota</taxon>
        <taxon>Pezizomycotina</taxon>
        <taxon>Eurotiomycetes</taxon>
        <taxon>Eurotiomycetidae</taxon>
        <taxon>Eurotiales</taxon>
        <taxon>Aspergillaceae</taxon>
        <taxon>Aspergillus</taxon>
        <taxon>Aspergillus subgen. Nidulantes</taxon>
    </lineage>
</organism>
<accession>A0ABR4JF69</accession>
<evidence type="ECO:0000313" key="2">
    <source>
        <dbReference type="Proteomes" id="UP001610444"/>
    </source>
</evidence>
<sequence>METREVEGRIDCTFQDQTLLEEALNPPGNKRLGLLSDKVIGLVLLDDWYRSESSCGMNCANFEKISIG</sequence>
<reference evidence="1 2" key="1">
    <citation type="submission" date="2024-07" db="EMBL/GenBank/DDBJ databases">
        <title>Section-level genome sequencing and comparative genomics of Aspergillus sections Usti and Cavernicolus.</title>
        <authorList>
            <consortium name="Lawrence Berkeley National Laboratory"/>
            <person name="Nybo J.L."/>
            <person name="Vesth T.C."/>
            <person name="Theobald S."/>
            <person name="Frisvad J.C."/>
            <person name="Larsen T.O."/>
            <person name="Kjaerboelling I."/>
            <person name="Rothschild-Mancinelli K."/>
            <person name="Lyhne E.K."/>
            <person name="Kogle M.E."/>
            <person name="Barry K."/>
            <person name="Clum A."/>
            <person name="Na H."/>
            <person name="Ledsgaard L."/>
            <person name="Lin J."/>
            <person name="Lipzen A."/>
            <person name="Kuo A."/>
            <person name="Riley R."/>
            <person name="Mondo S."/>
            <person name="LaButti K."/>
            <person name="Haridas S."/>
            <person name="Pangalinan J."/>
            <person name="Salamov A.A."/>
            <person name="Simmons B.A."/>
            <person name="Magnuson J.K."/>
            <person name="Chen J."/>
            <person name="Drula E."/>
            <person name="Henrissat B."/>
            <person name="Wiebenga A."/>
            <person name="Lubbers R.J."/>
            <person name="Gomes A.C."/>
            <person name="Macurrencykelacurrency M.R."/>
            <person name="Stajich J."/>
            <person name="Grigoriev I.V."/>
            <person name="Mortensen U.H."/>
            <person name="De vries R.P."/>
            <person name="Baker S.E."/>
            <person name="Andersen M.R."/>
        </authorList>
    </citation>
    <scope>NUCLEOTIDE SEQUENCE [LARGE SCALE GENOMIC DNA]</scope>
    <source>
        <strain evidence="1 2">CBS 756.74</strain>
    </source>
</reference>
<name>A0ABR4JF69_9EURO</name>
<dbReference type="GeneID" id="98157137"/>
<comment type="caution">
    <text evidence="1">The sequence shown here is derived from an EMBL/GenBank/DDBJ whole genome shotgun (WGS) entry which is preliminary data.</text>
</comment>
<gene>
    <name evidence="1" type="ORF">BJX68DRAFT_248713</name>
</gene>
<proteinExistence type="predicted"/>